<dbReference type="AlphaFoldDB" id="A0A9Q8LDG1"/>
<accession>A0A9Q8LDG1</accession>
<sequence>MDALLLSTASLSYADIPLPEMVESPASDASSVHAREEEHPCTECGKQRSRRGSVAMSPTQKNAGRSYFPCTNSRCRKGSVSIRDRDFVTWDAHGENPRCDCGVPSQQGRTGREDRTPGYGFWACAVGGCKYYSRDRKGRSVARGEVAAKDVQPFIPWLLYAK</sequence>
<dbReference type="EMBL" id="CP090165">
    <property type="protein sequence ID" value="UJO15470.1"/>
    <property type="molecule type" value="Genomic_DNA"/>
</dbReference>
<evidence type="ECO:0000256" key="1">
    <source>
        <dbReference type="SAM" id="MobiDB-lite"/>
    </source>
</evidence>
<dbReference type="Proteomes" id="UP000756132">
    <property type="component" value="Chromosome 3"/>
</dbReference>
<reference evidence="2" key="2">
    <citation type="journal article" date="2022" name="Microb. Genom.">
        <title>A chromosome-scale genome assembly of the tomato pathogen Cladosporium fulvum reveals a compartmentalized genome architecture and the presence of a dispensable chromosome.</title>
        <authorList>
            <person name="Zaccaron A.Z."/>
            <person name="Chen L.H."/>
            <person name="Samaras A."/>
            <person name="Stergiopoulos I."/>
        </authorList>
    </citation>
    <scope>NUCLEOTIDE SEQUENCE</scope>
    <source>
        <strain evidence="2">Race5_Kim</strain>
    </source>
</reference>
<feature type="region of interest" description="Disordered" evidence="1">
    <location>
        <begin position="24"/>
        <end position="66"/>
    </location>
</feature>
<gene>
    <name evidence="2" type="ORF">CLAFUR5_08517</name>
</gene>
<evidence type="ECO:0000313" key="2">
    <source>
        <dbReference type="EMBL" id="UJO15470.1"/>
    </source>
</evidence>
<dbReference type="GeneID" id="71988395"/>
<feature type="compositionally biased region" description="Polar residues" evidence="1">
    <location>
        <begin position="56"/>
        <end position="66"/>
    </location>
</feature>
<dbReference type="RefSeq" id="XP_047759836.1">
    <property type="nucleotide sequence ID" value="XM_047907665.1"/>
</dbReference>
<dbReference type="OrthoDB" id="4469945at2759"/>
<evidence type="ECO:0000313" key="3">
    <source>
        <dbReference type="Proteomes" id="UP000756132"/>
    </source>
</evidence>
<reference evidence="2" key="1">
    <citation type="submission" date="2021-12" db="EMBL/GenBank/DDBJ databases">
        <authorList>
            <person name="Zaccaron A."/>
            <person name="Stergiopoulos I."/>
        </authorList>
    </citation>
    <scope>NUCLEOTIDE SEQUENCE</scope>
    <source>
        <strain evidence="2">Race5_Kim</strain>
    </source>
</reference>
<keyword evidence="3" id="KW-1185">Reference proteome</keyword>
<dbReference type="KEGG" id="ffu:CLAFUR5_08517"/>
<organism evidence="2 3">
    <name type="scientific">Passalora fulva</name>
    <name type="common">Tomato leaf mold</name>
    <name type="synonym">Cladosporium fulvum</name>
    <dbReference type="NCBI Taxonomy" id="5499"/>
    <lineage>
        <taxon>Eukaryota</taxon>
        <taxon>Fungi</taxon>
        <taxon>Dikarya</taxon>
        <taxon>Ascomycota</taxon>
        <taxon>Pezizomycotina</taxon>
        <taxon>Dothideomycetes</taxon>
        <taxon>Dothideomycetidae</taxon>
        <taxon>Mycosphaerellales</taxon>
        <taxon>Mycosphaerellaceae</taxon>
        <taxon>Fulvia</taxon>
    </lineage>
</organism>
<proteinExistence type="predicted"/>
<protein>
    <submittedName>
        <fullName evidence="2">Uncharacterized protein</fullName>
    </submittedName>
</protein>
<name>A0A9Q8LDG1_PASFU</name>